<dbReference type="Pfam" id="PF08395">
    <property type="entry name" value="7tm_7"/>
    <property type="match status" value="1"/>
</dbReference>
<dbReference type="GO" id="GO:0007635">
    <property type="term" value="P:chemosensory behavior"/>
    <property type="evidence" value="ECO:0007669"/>
    <property type="project" value="TreeGrafter"/>
</dbReference>
<evidence type="ECO:0000256" key="3">
    <source>
        <dbReference type="ARBA" id="ARBA00022692"/>
    </source>
</evidence>
<gene>
    <name evidence="10" type="primary">101887466</name>
</gene>
<keyword evidence="7 8" id="KW-0807">Transducer</keyword>
<dbReference type="KEGG" id="mde:101887466"/>
<comment type="subcellular location">
    <subcellularLocation>
        <location evidence="1 8">Cell membrane</location>
        <topology evidence="1 8">Multi-pass membrane protein</topology>
    </subcellularLocation>
</comment>
<evidence type="ECO:0000256" key="7">
    <source>
        <dbReference type="ARBA" id="ARBA00023224"/>
    </source>
</evidence>
<evidence type="ECO:0000256" key="2">
    <source>
        <dbReference type="ARBA" id="ARBA00022475"/>
    </source>
</evidence>
<feature type="transmembrane region" description="Helical" evidence="8">
    <location>
        <begin position="47"/>
        <end position="68"/>
    </location>
</feature>
<evidence type="ECO:0000256" key="9">
    <source>
        <dbReference type="SAM" id="MobiDB-lite"/>
    </source>
</evidence>
<dbReference type="GO" id="GO:0043025">
    <property type="term" value="C:neuronal cell body"/>
    <property type="evidence" value="ECO:0007669"/>
    <property type="project" value="TreeGrafter"/>
</dbReference>
<feature type="compositionally biased region" description="Low complexity" evidence="9">
    <location>
        <begin position="446"/>
        <end position="458"/>
    </location>
</feature>
<evidence type="ECO:0000256" key="4">
    <source>
        <dbReference type="ARBA" id="ARBA00022989"/>
    </source>
</evidence>
<accession>A0A1I8MV16</accession>
<dbReference type="GO" id="GO:0005886">
    <property type="term" value="C:plasma membrane"/>
    <property type="evidence" value="ECO:0007669"/>
    <property type="project" value="UniProtKB-SubCell"/>
</dbReference>
<dbReference type="InterPro" id="IPR013604">
    <property type="entry name" value="7TM_chemorcpt"/>
</dbReference>
<evidence type="ECO:0000313" key="10">
    <source>
        <dbReference type="EnsemblMetazoa" id="MDOA008716-PA"/>
    </source>
</evidence>
<keyword evidence="4 8" id="KW-1133">Transmembrane helix</keyword>
<keyword evidence="5 8" id="KW-0472">Membrane</keyword>
<organism evidence="10">
    <name type="scientific">Musca domestica</name>
    <name type="common">House fly</name>
    <dbReference type="NCBI Taxonomy" id="7370"/>
    <lineage>
        <taxon>Eukaryota</taxon>
        <taxon>Metazoa</taxon>
        <taxon>Ecdysozoa</taxon>
        <taxon>Arthropoda</taxon>
        <taxon>Hexapoda</taxon>
        <taxon>Insecta</taxon>
        <taxon>Pterygota</taxon>
        <taxon>Neoptera</taxon>
        <taxon>Endopterygota</taxon>
        <taxon>Diptera</taxon>
        <taxon>Brachycera</taxon>
        <taxon>Muscomorpha</taxon>
        <taxon>Muscoidea</taxon>
        <taxon>Muscidae</taxon>
        <taxon>Musca</taxon>
    </lineage>
</organism>
<dbReference type="OrthoDB" id="6366728at2759"/>
<keyword evidence="2 8" id="KW-1003">Cell membrane</keyword>
<feature type="transmembrane region" description="Helical" evidence="8">
    <location>
        <begin position="173"/>
        <end position="196"/>
    </location>
</feature>
<evidence type="ECO:0000256" key="1">
    <source>
        <dbReference type="ARBA" id="ARBA00004651"/>
    </source>
</evidence>
<dbReference type="GO" id="GO:0030424">
    <property type="term" value="C:axon"/>
    <property type="evidence" value="ECO:0007669"/>
    <property type="project" value="TreeGrafter"/>
</dbReference>
<dbReference type="VEuPathDB" id="VectorBase:MDOMA2_005253"/>
<name>A0A1I8MV16_MUSDO</name>
<dbReference type="GO" id="GO:0008049">
    <property type="term" value="P:male courtship behavior"/>
    <property type="evidence" value="ECO:0007669"/>
    <property type="project" value="TreeGrafter"/>
</dbReference>
<evidence type="ECO:0000256" key="6">
    <source>
        <dbReference type="ARBA" id="ARBA00023170"/>
    </source>
</evidence>
<protein>
    <recommendedName>
        <fullName evidence="8">Gustatory receptor</fullName>
    </recommendedName>
</protein>
<feature type="region of interest" description="Disordered" evidence="9">
    <location>
        <begin position="1"/>
        <end position="21"/>
    </location>
</feature>
<comment type="similarity">
    <text evidence="8">Belongs to the insect chemoreceptor superfamily. Gustatory receptor (GR) family.</text>
</comment>
<dbReference type="eggNOG" id="ENOG502T08N">
    <property type="taxonomic scope" value="Eukaryota"/>
</dbReference>
<comment type="function">
    <text evidence="8">Gustatory receptor which mediates acceptance or avoidance behavior, depending on its substrates.</text>
</comment>
<reference evidence="10" key="1">
    <citation type="submission" date="2020-05" db="UniProtKB">
        <authorList>
            <consortium name="EnsemblMetazoa"/>
        </authorList>
    </citation>
    <scope>IDENTIFICATION</scope>
    <source>
        <strain evidence="10">Aabys</strain>
    </source>
</reference>
<feature type="transmembrane region" description="Helical" evidence="8">
    <location>
        <begin position="120"/>
        <end position="138"/>
    </location>
</feature>
<dbReference type="VEuPathDB" id="VectorBase:MDOA008716"/>
<feature type="transmembrane region" description="Helical" evidence="8">
    <location>
        <begin position="202"/>
        <end position="229"/>
    </location>
</feature>
<evidence type="ECO:0000256" key="5">
    <source>
        <dbReference type="ARBA" id="ARBA00023136"/>
    </source>
</evidence>
<dbReference type="GO" id="GO:0030425">
    <property type="term" value="C:dendrite"/>
    <property type="evidence" value="ECO:0007669"/>
    <property type="project" value="TreeGrafter"/>
</dbReference>
<keyword evidence="3 8" id="KW-0812">Transmembrane</keyword>
<dbReference type="PANTHER" id="PTHR21143">
    <property type="entry name" value="INVERTEBRATE GUSTATORY RECEPTOR"/>
    <property type="match status" value="1"/>
</dbReference>
<dbReference type="GO" id="GO:0050909">
    <property type="term" value="P:sensory perception of taste"/>
    <property type="evidence" value="ECO:0007669"/>
    <property type="project" value="InterPro"/>
</dbReference>
<feature type="transmembrane region" description="Helical" evidence="8">
    <location>
        <begin position="296"/>
        <end position="317"/>
    </location>
</feature>
<feature type="region of interest" description="Disordered" evidence="9">
    <location>
        <begin position="439"/>
        <end position="464"/>
    </location>
</feature>
<dbReference type="PANTHER" id="PTHR21143:SF133">
    <property type="entry name" value="GUSTATORY AND PHEROMONE RECEPTOR 32A-RELATED"/>
    <property type="match status" value="1"/>
</dbReference>
<dbReference type="STRING" id="7370.A0A1I8MV16"/>
<sequence length="464" mass="52760">MCPGPLSVSMKGSKIKQSPTLQRENDEIVLDDSMGSSPKSKTFLNDITSILVILKATGLMPLYVTLTAYELGPPKILNRIYSIAIHFMVHAMTIFNMYMLFTGGSNQLFYSYRETDNINYWIEILLCIVTYTTTVVVCSKNSKAFLKILNETLKVDEEIQQQFSATIVNDCGFAVKFIILILIFQWYIVLLKILLINEPLTVTSYVIISVYSIQNALSSIFIVYSSILLRLLSVRFAYLNSIINGYTYKEQQKTRRFRTRIPTKDQATLPPPMSSFPEDSLFAFRMYNKLLRLYKSVNESCSLILVVYMGYSFYSITTTTYNLFVQITTQLEMSLNILQICFALLFSHTAMLALLSRCSGEATDQANLTSQILARVYEKSKEYQNIVDKFLTKSIKQEMQFTAYGFFVIDNSTLFKIFSAVTTYLVILIQFKQLEESKLDDSGGQTTTTTPALAPTAAMNETIQ</sequence>
<dbReference type="GO" id="GO:0007165">
    <property type="term" value="P:signal transduction"/>
    <property type="evidence" value="ECO:0007669"/>
    <property type="project" value="UniProtKB-KW"/>
</dbReference>
<feature type="transmembrane region" description="Helical" evidence="8">
    <location>
        <begin position="80"/>
        <end position="100"/>
    </location>
</feature>
<feature type="transmembrane region" description="Helical" evidence="8">
    <location>
        <begin position="337"/>
        <end position="355"/>
    </location>
</feature>
<proteinExistence type="inferred from homology"/>
<keyword evidence="6 8" id="KW-0675">Receptor</keyword>
<dbReference type="RefSeq" id="XP_005186853.2">
    <property type="nucleotide sequence ID" value="XM_005186796.4"/>
</dbReference>
<dbReference type="EnsemblMetazoa" id="MDOA008716-RA">
    <property type="protein sequence ID" value="MDOA008716-PA"/>
    <property type="gene ID" value="MDOA008716"/>
</dbReference>
<dbReference type="AlphaFoldDB" id="A0A1I8MV16"/>
<evidence type="ECO:0000256" key="8">
    <source>
        <dbReference type="RuleBase" id="RU363108"/>
    </source>
</evidence>